<gene>
    <name evidence="2" type="ORF">DW855_06855</name>
</gene>
<evidence type="ECO:0000256" key="1">
    <source>
        <dbReference type="SAM" id="Coils"/>
    </source>
</evidence>
<dbReference type="Gene3D" id="1.20.5.4090">
    <property type="match status" value="1"/>
</dbReference>
<evidence type="ECO:0000313" key="3">
    <source>
        <dbReference type="Proteomes" id="UP000260733"/>
    </source>
</evidence>
<comment type="caution">
    <text evidence="2">The sequence shown here is derived from an EMBL/GenBank/DDBJ whole genome shotgun (WGS) entry which is preliminary data.</text>
</comment>
<keyword evidence="1" id="KW-0175">Coiled coil</keyword>
<evidence type="ECO:0000313" key="2">
    <source>
        <dbReference type="EMBL" id="RGC19412.1"/>
    </source>
</evidence>
<proteinExistence type="predicted"/>
<feature type="coiled-coil region" evidence="1">
    <location>
        <begin position="27"/>
        <end position="88"/>
    </location>
</feature>
<name>A0A3E2W5Z8_9FIRM</name>
<reference evidence="2 3" key="1">
    <citation type="submission" date="2018-08" db="EMBL/GenBank/DDBJ databases">
        <title>A genome reference for cultivated species of the human gut microbiota.</title>
        <authorList>
            <person name="Zou Y."/>
            <person name="Xue W."/>
            <person name="Luo G."/>
        </authorList>
    </citation>
    <scope>NUCLEOTIDE SEQUENCE [LARGE SCALE GENOMIC DNA]</scope>
    <source>
        <strain evidence="2 3">AM37-13AC</strain>
    </source>
</reference>
<dbReference type="EMBL" id="QVFB01000009">
    <property type="protein sequence ID" value="RGC19412.1"/>
    <property type="molecule type" value="Genomic_DNA"/>
</dbReference>
<protein>
    <submittedName>
        <fullName evidence="2">Uncharacterized protein</fullName>
    </submittedName>
</protein>
<accession>A0A3E2W5Z8</accession>
<sequence>MILIPEPDKVKEAEVRAAQAAPEEKPLPEVERLRKELDETKNQLSAEKRNYMQLSNDYRQLEQEKNELQKQQNRWQQACKELRAARSQYGIIKVLLNYAKDTGVLK</sequence>
<organism evidence="2 3">
    <name type="scientific">Faecalibacterium prausnitzii</name>
    <dbReference type="NCBI Taxonomy" id="853"/>
    <lineage>
        <taxon>Bacteria</taxon>
        <taxon>Bacillati</taxon>
        <taxon>Bacillota</taxon>
        <taxon>Clostridia</taxon>
        <taxon>Eubacteriales</taxon>
        <taxon>Oscillospiraceae</taxon>
        <taxon>Faecalibacterium</taxon>
    </lineage>
</organism>
<dbReference type="Proteomes" id="UP000260733">
    <property type="component" value="Unassembled WGS sequence"/>
</dbReference>
<dbReference type="AlphaFoldDB" id="A0A3E2W5Z8"/>